<dbReference type="Pfam" id="PF01418">
    <property type="entry name" value="HTH_6"/>
    <property type="match status" value="1"/>
</dbReference>
<evidence type="ECO:0000256" key="2">
    <source>
        <dbReference type="ARBA" id="ARBA00023125"/>
    </source>
</evidence>
<dbReference type="GO" id="GO:0003700">
    <property type="term" value="F:DNA-binding transcription factor activity"/>
    <property type="evidence" value="ECO:0007669"/>
    <property type="project" value="InterPro"/>
</dbReference>
<dbReference type="EMBL" id="LUGM01000002">
    <property type="protein sequence ID" value="KYH15236.1"/>
    <property type="molecule type" value="Genomic_DNA"/>
</dbReference>
<keyword evidence="8" id="KW-1185">Reference proteome</keyword>
<evidence type="ECO:0000256" key="1">
    <source>
        <dbReference type="ARBA" id="ARBA00023015"/>
    </source>
</evidence>
<keyword evidence="3" id="KW-0804">Transcription</keyword>
<dbReference type="InterPro" id="IPR001347">
    <property type="entry name" value="SIS_dom"/>
</dbReference>
<keyword evidence="2" id="KW-0238">DNA-binding</keyword>
<accession>A0A151A7B0</accession>
<dbReference type="Proteomes" id="UP000321040">
    <property type="component" value="Unassembled WGS sequence"/>
</dbReference>
<reference evidence="5 8" key="2">
    <citation type="submission" date="2019-07" db="EMBL/GenBank/DDBJ databases">
        <title>Whole genome shotgun sequence of Staphylococcus kloosii NBRC 109624.</title>
        <authorList>
            <person name="Hosoyama A."/>
            <person name="Uohara A."/>
            <person name="Ohji S."/>
            <person name="Ichikawa N."/>
        </authorList>
    </citation>
    <scope>NUCLEOTIDE SEQUENCE [LARGE SCALE GENOMIC DNA]</scope>
    <source>
        <strain evidence="5 8">NBRC 109624</strain>
    </source>
</reference>
<evidence type="ECO:0000313" key="8">
    <source>
        <dbReference type="Proteomes" id="UP000321040"/>
    </source>
</evidence>
<evidence type="ECO:0000313" key="6">
    <source>
        <dbReference type="EMBL" id="KYH15236.1"/>
    </source>
</evidence>
<evidence type="ECO:0000256" key="3">
    <source>
        <dbReference type="ARBA" id="ARBA00023163"/>
    </source>
</evidence>
<keyword evidence="1" id="KW-0805">Transcription regulation</keyword>
<dbReference type="PANTHER" id="PTHR30514:SF1">
    <property type="entry name" value="HTH-TYPE TRANSCRIPTIONAL REGULATOR HEXR-RELATED"/>
    <property type="match status" value="1"/>
</dbReference>
<dbReference type="Gene3D" id="3.40.50.10490">
    <property type="entry name" value="Glucose-6-phosphate isomerase like protein, domain 1"/>
    <property type="match status" value="1"/>
</dbReference>
<dbReference type="SUPFAM" id="SSF46689">
    <property type="entry name" value="Homeodomain-like"/>
    <property type="match status" value="1"/>
</dbReference>
<dbReference type="InterPro" id="IPR035472">
    <property type="entry name" value="RpiR-like_SIS"/>
</dbReference>
<dbReference type="RefSeq" id="WP_061855378.1">
    <property type="nucleotide sequence ID" value="NZ_BKAQ01000021.1"/>
</dbReference>
<evidence type="ECO:0000313" key="5">
    <source>
        <dbReference type="EMBL" id="GEP83053.1"/>
    </source>
</evidence>
<dbReference type="Proteomes" id="UP000075418">
    <property type="component" value="Unassembled WGS sequence"/>
</dbReference>
<dbReference type="GO" id="GO:0003677">
    <property type="term" value="F:DNA binding"/>
    <property type="evidence" value="ECO:0007669"/>
    <property type="project" value="UniProtKB-KW"/>
</dbReference>
<gene>
    <name evidence="6" type="ORF">A0131_10720</name>
    <name evidence="5" type="ORF">SKL01_22310</name>
</gene>
<reference evidence="6 7" key="1">
    <citation type="submission" date="2016-02" db="EMBL/GenBank/DDBJ databases">
        <title>Draft genome sequence of hydrocarbon degrading Staphylococcus saprophyticus Strain CNV2, isolated from crude-oil contaminated soil from Noonmati Oil Refinery, Guwahati, Assam, India.</title>
        <authorList>
            <person name="Mukherjee A."/>
            <person name="Chettri B."/>
            <person name="Langpoklakpam J."/>
            <person name="Singh A.K."/>
            <person name="Chattopadhyay D.J."/>
        </authorList>
    </citation>
    <scope>NUCLEOTIDE SEQUENCE [LARGE SCALE GENOMIC DNA]</scope>
    <source>
        <strain evidence="6 7">CNV2</strain>
    </source>
</reference>
<dbReference type="EMBL" id="BKAQ01000021">
    <property type="protein sequence ID" value="GEP83053.1"/>
    <property type="molecule type" value="Genomic_DNA"/>
</dbReference>
<dbReference type="KEGG" id="skl:C7J89_12480"/>
<dbReference type="GO" id="GO:0097367">
    <property type="term" value="F:carbohydrate derivative binding"/>
    <property type="evidence" value="ECO:0007669"/>
    <property type="project" value="InterPro"/>
</dbReference>
<protein>
    <submittedName>
        <fullName evidence="6">RpiR family transcriptional regulator</fullName>
    </submittedName>
</protein>
<dbReference type="GO" id="GO:1901135">
    <property type="term" value="P:carbohydrate derivative metabolic process"/>
    <property type="evidence" value="ECO:0007669"/>
    <property type="project" value="InterPro"/>
</dbReference>
<dbReference type="PROSITE" id="PS51071">
    <property type="entry name" value="HTH_RPIR"/>
    <property type="match status" value="1"/>
</dbReference>
<proteinExistence type="predicted"/>
<dbReference type="CDD" id="cd05013">
    <property type="entry name" value="SIS_RpiR"/>
    <property type="match status" value="1"/>
</dbReference>
<dbReference type="Pfam" id="PF01380">
    <property type="entry name" value="SIS"/>
    <property type="match status" value="1"/>
</dbReference>
<dbReference type="Gene3D" id="1.10.10.10">
    <property type="entry name" value="Winged helix-like DNA-binding domain superfamily/Winged helix DNA-binding domain"/>
    <property type="match status" value="1"/>
</dbReference>
<accession>A0A2T4RFZ7</accession>
<dbReference type="InterPro" id="IPR047640">
    <property type="entry name" value="RpiR-like"/>
</dbReference>
<dbReference type="GeneID" id="69906163"/>
<dbReference type="AlphaFoldDB" id="A0A151A7B0"/>
<name>A0A151A7B0_9STAP</name>
<evidence type="ECO:0000259" key="4">
    <source>
        <dbReference type="PROSITE" id="PS51071"/>
    </source>
</evidence>
<dbReference type="SUPFAM" id="SSF53697">
    <property type="entry name" value="SIS domain"/>
    <property type="match status" value="1"/>
</dbReference>
<dbReference type="PANTHER" id="PTHR30514">
    <property type="entry name" value="GLUCOKINASE"/>
    <property type="match status" value="1"/>
</dbReference>
<dbReference type="InterPro" id="IPR036388">
    <property type="entry name" value="WH-like_DNA-bd_sf"/>
</dbReference>
<feature type="domain" description="HTH rpiR-type" evidence="4">
    <location>
        <begin position="1"/>
        <end position="77"/>
    </location>
</feature>
<evidence type="ECO:0000313" key="7">
    <source>
        <dbReference type="Proteomes" id="UP000075418"/>
    </source>
</evidence>
<organism evidence="6 7">
    <name type="scientific">Staphylococcus kloosii</name>
    <dbReference type="NCBI Taxonomy" id="29384"/>
    <lineage>
        <taxon>Bacteria</taxon>
        <taxon>Bacillati</taxon>
        <taxon>Bacillota</taxon>
        <taxon>Bacilli</taxon>
        <taxon>Bacillales</taxon>
        <taxon>Staphylococcaceae</taxon>
        <taxon>Staphylococcus</taxon>
    </lineage>
</organism>
<sequence length="253" mass="29591">MLLDHLINQYYDDLNDNDLHIINVMHNNMPQLPSMKIQELSQLTHTSISTIHRLVKKLGFEGYSDFKFYMKLKSQENTKQVEETHSIIEDVQRTIEHLDMLDYDALNKLIDIAPLIYIFGTGMAQQNVARDAQRHLLSISKKVILLNDENELAMAIDQMAKDDLMFIISLSGETQNITQPVHILKARQLNYVSITTLHDNFIAQNAKFNIYVSSTPLQFFNNTQYYSFTPYYVIFDYIVRTYHNYKIAQKNKD</sequence>
<comment type="caution">
    <text evidence="6">The sequence shown here is derived from an EMBL/GenBank/DDBJ whole genome shotgun (WGS) entry which is preliminary data.</text>
</comment>
<dbReference type="InterPro" id="IPR000281">
    <property type="entry name" value="HTH_RpiR"/>
</dbReference>
<dbReference type="OrthoDB" id="6590756at2"/>
<dbReference type="InterPro" id="IPR046348">
    <property type="entry name" value="SIS_dom_sf"/>
</dbReference>
<dbReference type="InterPro" id="IPR009057">
    <property type="entry name" value="Homeodomain-like_sf"/>
</dbReference>